<dbReference type="Proteomes" id="UP000261540">
    <property type="component" value="Unplaced"/>
</dbReference>
<dbReference type="GeneTree" id="ENSGT01130000278823"/>
<sequence length="90" mass="9903">LSKTLIIISDVPDLGGDPPSIAVRSSWISDCFSRSKAFCSTNSIDSLSSKFTMHLIVPGQMTSRSILSLTYKRPVSKFTSKYFVLEPVTI</sequence>
<accession>A0A3B3T9W6</accession>
<organism evidence="1 2">
    <name type="scientific">Paramormyrops kingsleyae</name>
    <dbReference type="NCBI Taxonomy" id="1676925"/>
    <lineage>
        <taxon>Eukaryota</taxon>
        <taxon>Metazoa</taxon>
        <taxon>Chordata</taxon>
        <taxon>Craniata</taxon>
        <taxon>Vertebrata</taxon>
        <taxon>Euteleostomi</taxon>
        <taxon>Actinopterygii</taxon>
        <taxon>Neopterygii</taxon>
        <taxon>Teleostei</taxon>
        <taxon>Osteoglossocephala</taxon>
        <taxon>Osteoglossomorpha</taxon>
        <taxon>Osteoglossiformes</taxon>
        <taxon>Mormyridae</taxon>
        <taxon>Paramormyrops</taxon>
    </lineage>
</organism>
<dbReference type="Ensembl" id="ENSPKIT00000020228.1">
    <property type="protein sequence ID" value="ENSPKIP00000039228.1"/>
    <property type="gene ID" value="ENSPKIG00000016664.1"/>
</dbReference>
<evidence type="ECO:0000313" key="2">
    <source>
        <dbReference type="Proteomes" id="UP000261540"/>
    </source>
</evidence>
<proteinExistence type="predicted"/>
<reference evidence="1" key="2">
    <citation type="submission" date="2025-09" db="UniProtKB">
        <authorList>
            <consortium name="Ensembl"/>
        </authorList>
    </citation>
    <scope>IDENTIFICATION</scope>
</reference>
<keyword evidence="2" id="KW-1185">Reference proteome</keyword>
<evidence type="ECO:0000313" key="1">
    <source>
        <dbReference type="Ensembl" id="ENSPKIP00000039228.1"/>
    </source>
</evidence>
<reference evidence="1" key="1">
    <citation type="submission" date="2025-08" db="UniProtKB">
        <authorList>
            <consortium name="Ensembl"/>
        </authorList>
    </citation>
    <scope>IDENTIFICATION</scope>
</reference>
<protein>
    <submittedName>
        <fullName evidence="1">Uncharacterized protein</fullName>
    </submittedName>
</protein>
<dbReference type="AlphaFoldDB" id="A0A3B3T9W6"/>
<name>A0A3B3T9W6_9TELE</name>